<sequence>MTPDMPEPINIRQSIVVRSRPDVLYRLALEPRRRVRWDPNIVRAEYQGGDGRLSNNVLVRFKFSRRLLGIAFTAKYGQLQAPLRGGWESVRNVGPLEKLTQGWTFKAMPGGTEVTMTVNGRVRYTWVRRPIERILHNMVATTLLELQRQVDAQGAQLMEDMGREMQKRQQEEKRSSREAAKASRRKR</sequence>
<evidence type="ECO:0000313" key="2">
    <source>
        <dbReference type="EMBL" id="BDP42439.1"/>
    </source>
</evidence>
<name>A0ABM8AF76_9DEIO</name>
<accession>A0ABM8AF76</accession>
<feature type="region of interest" description="Disordered" evidence="1">
    <location>
        <begin position="161"/>
        <end position="187"/>
    </location>
</feature>
<dbReference type="CDD" id="cd07812">
    <property type="entry name" value="SRPBCC"/>
    <property type="match status" value="1"/>
</dbReference>
<dbReference type="EMBL" id="AP026560">
    <property type="protein sequence ID" value="BDP42439.1"/>
    <property type="molecule type" value="Genomic_DNA"/>
</dbReference>
<dbReference type="InterPro" id="IPR019587">
    <property type="entry name" value="Polyketide_cyclase/dehydratase"/>
</dbReference>
<evidence type="ECO:0000313" key="3">
    <source>
        <dbReference type="Proteomes" id="UP001064971"/>
    </source>
</evidence>
<reference evidence="2" key="1">
    <citation type="submission" date="2022-07" db="EMBL/GenBank/DDBJ databases">
        <title>Complete Genome Sequence of the Radioresistant Bacterium Deinococcus aetherius ST0316, Isolated from the Air Dust collected in Lower Stratosphere above Japan.</title>
        <authorList>
            <person name="Satoh K."/>
            <person name="Hagiwara K."/>
            <person name="Katsumata K."/>
            <person name="Kubo A."/>
            <person name="Yokobori S."/>
            <person name="Yamagishi A."/>
            <person name="Oono Y."/>
            <person name="Narumi I."/>
        </authorList>
    </citation>
    <scope>NUCLEOTIDE SEQUENCE</scope>
    <source>
        <strain evidence="2">ST0316</strain>
    </source>
</reference>
<evidence type="ECO:0000256" key="1">
    <source>
        <dbReference type="SAM" id="MobiDB-lite"/>
    </source>
</evidence>
<feature type="compositionally biased region" description="Basic and acidic residues" evidence="1">
    <location>
        <begin position="161"/>
        <end position="181"/>
    </location>
</feature>
<dbReference type="InterPro" id="IPR023393">
    <property type="entry name" value="START-like_dom_sf"/>
</dbReference>
<dbReference type="Gene3D" id="3.30.530.20">
    <property type="match status" value="1"/>
</dbReference>
<dbReference type="Pfam" id="PF10604">
    <property type="entry name" value="Polyketide_cyc2"/>
    <property type="match status" value="1"/>
</dbReference>
<gene>
    <name evidence="2" type="ORF">DAETH_24080</name>
</gene>
<dbReference type="SUPFAM" id="SSF55961">
    <property type="entry name" value="Bet v1-like"/>
    <property type="match status" value="1"/>
</dbReference>
<proteinExistence type="predicted"/>
<protein>
    <submittedName>
        <fullName evidence="2">Oligoketide cyclase</fullName>
    </submittedName>
</protein>
<dbReference type="Proteomes" id="UP001064971">
    <property type="component" value="Chromosome"/>
</dbReference>
<organism evidence="2 3">
    <name type="scientific">Deinococcus aetherius</name>
    <dbReference type="NCBI Taxonomy" id="200252"/>
    <lineage>
        <taxon>Bacteria</taxon>
        <taxon>Thermotogati</taxon>
        <taxon>Deinococcota</taxon>
        <taxon>Deinococci</taxon>
        <taxon>Deinococcales</taxon>
        <taxon>Deinococcaceae</taxon>
        <taxon>Deinococcus</taxon>
    </lineage>
</organism>
<keyword evidence="3" id="KW-1185">Reference proteome</keyword>